<keyword evidence="3" id="KW-1185">Reference proteome</keyword>
<evidence type="ECO:0000313" key="2">
    <source>
        <dbReference type="EMBL" id="CAL0330802.1"/>
    </source>
</evidence>
<dbReference type="Proteomes" id="UP001497480">
    <property type="component" value="Unassembled WGS sequence"/>
</dbReference>
<gene>
    <name evidence="2" type="ORF">LLUT_LOCUS31862</name>
</gene>
<sequence length="187" mass="20879">MEKITEDSITKKLLSPNHEPIIGSSEGSEEGIEEAFKRVQRETIFFMHEAVSDSIQEPTVENHNEALSHTAIITHKRKLSEGEGEVAIEKVHNKFSLPNDFTIHAKRIKVDLNVPIIDEDEGEEDIDEKVGILDSPHALGLKLAPQAESEGERFSLNNKNVESSAEKKVHDFDLNVPLADEDEDGAY</sequence>
<evidence type="ECO:0000256" key="1">
    <source>
        <dbReference type="SAM" id="MobiDB-lite"/>
    </source>
</evidence>
<feature type="region of interest" description="Disordered" evidence="1">
    <location>
        <begin position="1"/>
        <end position="33"/>
    </location>
</feature>
<proteinExistence type="predicted"/>
<name>A0AAV1Y9W4_LUPLU</name>
<feature type="compositionally biased region" description="Basic and acidic residues" evidence="1">
    <location>
        <begin position="1"/>
        <end position="10"/>
    </location>
</feature>
<protein>
    <submittedName>
        <fullName evidence="2">Uncharacterized protein</fullName>
    </submittedName>
</protein>
<dbReference type="AlphaFoldDB" id="A0AAV1Y9W4"/>
<evidence type="ECO:0000313" key="3">
    <source>
        <dbReference type="Proteomes" id="UP001497480"/>
    </source>
</evidence>
<dbReference type="EMBL" id="CAXHTB010000023">
    <property type="protein sequence ID" value="CAL0330802.1"/>
    <property type="molecule type" value="Genomic_DNA"/>
</dbReference>
<organism evidence="2 3">
    <name type="scientific">Lupinus luteus</name>
    <name type="common">European yellow lupine</name>
    <dbReference type="NCBI Taxonomy" id="3873"/>
    <lineage>
        <taxon>Eukaryota</taxon>
        <taxon>Viridiplantae</taxon>
        <taxon>Streptophyta</taxon>
        <taxon>Embryophyta</taxon>
        <taxon>Tracheophyta</taxon>
        <taxon>Spermatophyta</taxon>
        <taxon>Magnoliopsida</taxon>
        <taxon>eudicotyledons</taxon>
        <taxon>Gunneridae</taxon>
        <taxon>Pentapetalae</taxon>
        <taxon>rosids</taxon>
        <taxon>fabids</taxon>
        <taxon>Fabales</taxon>
        <taxon>Fabaceae</taxon>
        <taxon>Papilionoideae</taxon>
        <taxon>50 kb inversion clade</taxon>
        <taxon>genistoids sensu lato</taxon>
        <taxon>core genistoids</taxon>
        <taxon>Genisteae</taxon>
        <taxon>Lupinus</taxon>
    </lineage>
</organism>
<accession>A0AAV1Y9W4</accession>
<comment type="caution">
    <text evidence="2">The sequence shown here is derived from an EMBL/GenBank/DDBJ whole genome shotgun (WGS) entry which is preliminary data.</text>
</comment>
<reference evidence="2 3" key="1">
    <citation type="submission" date="2024-03" db="EMBL/GenBank/DDBJ databases">
        <authorList>
            <person name="Martinez-Hernandez J."/>
        </authorList>
    </citation>
    <scope>NUCLEOTIDE SEQUENCE [LARGE SCALE GENOMIC DNA]</scope>
</reference>